<protein>
    <submittedName>
        <fullName evidence="2">Glyoxalase/bleomycin resistance/extradiol dioxygenase family protein</fullName>
    </submittedName>
</protein>
<dbReference type="CDD" id="cd07262">
    <property type="entry name" value="VOC_like"/>
    <property type="match status" value="1"/>
</dbReference>
<dbReference type="PANTHER" id="PTHR35006">
    <property type="entry name" value="GLYOXALASE FAMILY PROTEIN (AFU_ORTHOLOGUE AFUA_5G14830)"/>
    <property type="match status" value="1"/>
</dbReference>
<dbReference type="PANTHER" id="PTHR35006:SF2">
    <property type="entry name" value="GLYOXALASE FAMILY PROTEIN (AFU_ORTHOLOGUE AFUA_5G14830)"/>
    <property type="match status" value="1"/>
</dbReference>
<keyword evidence="2" id="KW-0560">Oxidoreductase</keyword>
<dbReference type="Gene3D" id="3.10.180.10">
    <property type="entry name" value="2,3-Dihydroxybiphenyl 1,2-Dioxygenase, domain 1"/>
    <property type="match status" value="1"/>
</dbReference>
<dbReference type="RefSeq" id="WP_101284166.1">
    <property type="nucleotide sequence ID" value="NZ_CP024199.1"/>
</dbReference>
<proteinExistence type="predicted"/>
<dbReference type="PROSITE" id="PS51819">
    <property type="entry name" value="VOC"/>
    <property type="match status" value="1"/>
</dbReference>
<evidence type="ECO:0000259" key="1">
    <source>
        <dbReference type="PROSITE" id="PS51819"/>
    </source>
</evidence>
<dbReference type="Proteomes" id="UP000233458">
    <property type="component" value="Chromosome"/>
</dbReference>
<organism evidence="2 3">
    <name type="scientific">Thalassospira marina</name>
    <dbReference type="NCBI Taxonomy" id="2048283"/>
    <lineage>
        <taxon>Bacteria</taxon>
        <taxon>Pseudomonadati</taxon>
        <taxon>Pseudomonadota</taxon>
        <taxon>Alphaproteobacteria</taxon>
        <taxon>Rhodospirillales</taxon>
        <taxon>Thalassospiraceae</taxon>
        <taxon>Thalassospira</taxon>
    </lineage>
</organism>
<evidence type="ECO:0000313" key="2">
    <source>
        <dbReference type="EMBL" id="AUG52182.1"/>
    </source>
</evidence>
<feature type="domain" description="VOC" evidence="1">
    <location>
        <begin position="1"/>
        <end position="126"/>
    </location>
</feature>
<sequence length="130" mass="13649">MIDHLGIAVTDHAKARGFYLSVLAPLEISIVMEVSAEQTGDQAHTGFGNQGKPFFWITGGKKEAAPGTHIAFGAQSRGAVDAFYHAALSAGAKDNGAPGLRPHYHENYYGAFIIDADGNNIEAVCHAPAA</sequence>
<keyword evidence="2" id="KW-0223">Dioxygenase</keyword>
<gene>
    <name evidence="2" type="ORF">CSC3H3_05165</name>
</gene>
<name>A0ABN5FBN5_9PROT</name>
<keyword evidence="3" id="KW-1185">Reference proteome</keyword>
<reference evidence="2 3" key="1">
    <citation type="submission" date="2017-10" db="EMBL/GenBank/DDBJ databases">
        <title>Biodiversity and function of Thalassospira species in the particle-attached aromatic-hydrocarbon-degrading consortia from the surface seawater of the China South Sea.</title>
        <authorList>
            <person name="Dong C."/>
            <person name="Liu R."/>
            <person name="Shao Z."/>
        </authorList>
    </citation>
    <scope>NUCLEOTIDE SEQUENCE [LARGE SCALE GENOMIC DNA]</scope>
    <source>
        <strain evidence="2 3">CSC3H3</strain>
    </source>
</reference>
<dbReference type="InterPro" id="IPR004360">
    <property type="entry name" value="Glyas_Fos-R_dOase_dom"/>
</dbReference>
<dbReference type="EMBL" id="CP024199">
    <property type="protein sequence ID" value="AUG52182.1"/>
    <property type="molecule type" value="Genomic_DNA"/>
</dbReference>
<accession>A0ABN5FBN5</accession>
<dbReference type="GO" id="GO:0051213">
    <property type="term" value="F:dioxygenase activity"/>
    <property type="evidence" value="ECO:0007669"/>
    <property type="project" value="UniProtKB-KW"/>
</dbReference>
<dbReference type="SUPFAM" id="SSF54593">
    <property type="entry name" value="Glyoxalase/Bleomycin resistance protein/Dihydroxybiphenyl dioxygenase"/>
    <property type="match status" value="1"/>
</dbReference>
<evidence type="ECO:0000313" key="3">
    <source>
        <dbReference type="Proteomes" id="UP000233458"/>
    </source>
</evidence>
<dbReference type="Pfam" id="PF00903">
    <property type="entry name" value="Glyoxalase"/>
    <property type="match status" value="1"/>
</dbReference>
<dbReference type="InterPro" id="IPR029068">
    <property type="entry name" value="Glyas_Bleomycin-R_OHBP_Dase"/>
</dbReference>
<dbReference type="InterPro" id="IPR037523">
    <property type="entry name" value="VOC_core"/>
</dbReference>